<evidence type="ECO:0000256" key="1">
    <source>
        <dbReference type="SAM" id="MobiDB-lite"/>
    </source>
</evidence>
<feature type="region of interest" description="Disordered" evidence="1">
    <location>
        <begin position="1"/>
        <end position="159"/>
    </location>
</feature>
<keyword evidence="3" id="KW-1185">Reference proteome</keyword>
<dbReference type="AlphaFoldDB" id="A0A6A5VTJ1"/>
<accession>A0A6A5VTJ1</accession>
<evidence type="ECO:0000313" key="3">
    <source>
        <dbReference type="Proteomes" id="UP000800036"/>
    </source>
</evidence>
<dbReference type="Proteomes" id="UP000800036">
    <property type="component" value="Unassembled WGS sequence"/>
</dbReference>
<proteinExistence type="predicted"/>
<dbReference type="EMBL" id="ML976666">
    <property type="protein sequence ID" value="KAF1976557.1"/>
    <property type="molecule type" value="Genomic_DNA"/>
</dbReference>
<feature type="compositionally biased region" description="Polar residues" evidence="1">
    <location>
        <begin position="146"/>
        <end position="159"/>
    </location>
</feature>
<sequence length="188" mass="20202">MDDPHSNSLLPPRTQDAFSTPTPSGLTPNTRQEAEFVFEANAMAQTDAAAPAKEDLSEAQRAYRRPDGPVRASSTKYESALRAARGQESAPSDLVDETTTDTPGEVTSSSTLPFALPPPGQGVVPNYDAINSGQTDAVKKERNRGLSLSQLGRQQSWNEQDMKHMLQGPLMERADGAVPGYESGAEKE</sequence>
<feature type="compositionally biased region" description="Polar residues" evidence="1">
    <location>
        <begin position="100"/>
        <end position="112"/>
    </location>
</feature>
<dbReference type="OrthoDB" id="3795253at2759"/>
<reference evidence="2" key="1">
    <citation type="journal article" date="2020" name="Stud. Mycol.">
        <title>101 Dothideomycetes genomes: a test case for predicting lifestyles and emergence of pathogens.</title>
        <authorList>
            <person name="Haridas S."/>
            <person name="Albert R."/>
            <person name="Binder M."/>
            <person name="Bloem J."/>
            <person name="Labutti K."/>
            <person name="Salamov A."/>
            <person name="Andreopoulos B."/>
            <person name="Baker S."/>
            <person name="Barry K."/>
            <person name="Bills G."/>
            <person name="Bluhm B."/>
            <person name="Cannon C."/>
            <person name="Castanera R."/>
            <person name="Culley D."/>
            <person name="Daum C."/>
            <person name="Ezra D."/>
            <person name="Gonzalez J."/>
            <person name="Henrissat B."/>
            <person name="Kuo A."/>
            <person name="Liang C."/>
            <person name="Lipzen A."/>
            <person name="Lutzoni F."/>
            <person name="Magnuson J."/>
            <person name="Mondo S."/>
            <person name="Nolan M."/>
            <person name="Ohm R."/>
            <person name="Pangilinan J."/>
            <person name="Park H.-J."/>
            <person name="Ramirez L."/>
            <person name="Alfaro M."/>
            <person name="Sun H."/>
            <person name="Tritt A."/>
            <person name="Yoshinaga Y."/>
            <person name="Zwiers L.-H."/>
            <person name="Turgeon B."/>
            <person name="Goodwin S."/>
            <person name="Spatafora J."/>
            <person name="Crous P."/>
            <person name="Grigoriev I."/>
        </authorList>
    </citation>
    <scope>NUCLEOTIDE SEQUENCE</scope>
    <source>
        <strain evidence="2">CBS 107.79</strain>
    </source>
</reference>
<name>A0A6A5VTJ1_9PLEO</name>
<gene>
    <name evidence="2" type="ORF">BU23DRAFT_551504</name>
</gene>
<organism evidence="2 3">
    <name type="scientific">Bimuria novae-zelandiae CBS 107.79</name>
    <dbReference type="NCBI Taxonomy" id="1447943"/>
    <lineage>
        <taxon>Eukaryota</taxon>
        <taxon>Fungi</taxon>
        <taxon>Dikarya</taxon>
        <taxon>Ascomycota</taxon>
        <taxon>Pezizomycotina</taxon>
        <taxon>Dothideomycetes</taxon>
        <taxon>Pleosporomycetidae</taxon>
        <taxon>Pleosporales</taxon>
        <taxon>Massarineae</taxon>
        <taxon>Didymosphaeriaceae</taxon>
        <taxon>Bimuria</taxon>
    </lineage>
</organism>
<evidence type="ECO:0000313" key="2">
    <source>
        <dbReference type="EMBL" id="KAF1976557.1"/>
    </source>
</evidence>
<protein>
    <submittedName>
        <fullName evidence="2">Uncharacterized protein</fullName>
    </submittedName>
</protein>
<feature type="compositionally biased region" description="Polar residues" evidence="1">
    <location>
        <begin position="16"/>
        <end position="31"/>
    </location>
</feature>